<name>A0A3B1AY81_9ZZZZ</name>
<keyword evidence="1" id="KW-0500">Molybdenum</keyword>
<reference evidence="4" key="1">
    <citation type="submission" date="2018-06" db="EMBL/GenBank/DDBJ databases">
        <authorList>
            <person name="Zhirakovskaya E."/>
        </authorList>
    </citation>
    <scope>NUCLEOTIDE SEQUENCE</scope>
</reference>
<dbReference type="InterPro" id="IPR000674">
    <property type="entry name" value="Ald_Oxase/Xan_DH_a/b"/>
</dbReference>
<evidence type="ECO:0000256" key="1">
    <source>
        <dbReference type="ARBA" id="ARBA00022505"/>
    </source>
</evidence>
<proteinExistence type="predicted"/>
<evidence type="ECO:0000259" key="3">
    <source>
        <dbReference type="SMART" id="SM01008"/>
    </source>
</evidence>
<dbReference type="Pfam" id="PF02738">
    <property type="entry name" value="MoCoBD_1"/>
    <property type="match status" value="1"/>
</dbReference>
<dbReference type="Gene3D" id="3.90.1170.50">
    <property type="entry name" value="Aldehyde oxidase/xanthine dehydrogenase, a/b hammerhead"/>
    <property type="match status" value="1"/>
</dbReference>
<dbReference type="SUPFAM" id="SSF54665">
    <property type="entry name" value="CO dehydrogenase molybdoprotein N-domain-like"/>
    <property type="match status" value="1"/>
</dbReference>
<protein>
    <submittedName>
        <fullName evidence="4">4-hydroxybenzoyl-CoA reductase, alpha subunit</fullName>
        <ecNumber evidence="4">1.3.7.9</ecNumber>
    </submittedName>
</protein>
<dbReference type="GO" id="GO:0005506">
    <property type="term" value="F:iron ion binding"/>
    <property type="evidence" value="ECO:0007669"/>
    <property type="project" value="InterPro"/>
</dbReference>
<dbReference type="InterPro" id="IPR046867">
    <property type="entry name" value="AldOxase/xan_DH_MoCoBD2"/>
</dbReference>
<evidence type="ECO:0000256" key="2">
    <source>
        <dbReference type="ARBA" id="ARBA00023002"/>
    </source>
</evidence>
<organism evidence="4">
    <name type="scientific">hydrothermal vent metagenome</name>
    <dbReference type="NCBI Taxonomy" id="652676"/>
    <lineage>
        <taxon>unclassified sequences</taxon>
        <taxon>metagenomes</taxon>
        <taxon>ecological metagenomes</taxon>
    </lineage>
</organism>
<dbReference type="InterPro" id="IPR037165">
    <property type="entry name" value="AldOxase/xan_DH_Mopterin-bd_sf"/>
</dbReference>
<dbReference type="SMART" id="SM01008">
    <property type="entry name" value="Ald_Xan_dh_C"/>
    <property type="match status" value="1"/>
</dbReference>
<dbReference type="PANTHER" id="PTHR11908:SF132">
    <property type="entry name" value="ALDEHYDE OXIDASE 1-RELATED"/>
    <property type="match status" value="1"/>
</dbReference>
<dbReference type="EMBL" id="UOFW01000181">
    <property type="protein sequence ID" value="VAX06741.1"/>
    <property type="molecule type" value="Genomic_DNA"/>
</dbReference>
<dbReference type="GO" id="GO:0016491">
    <property type="term" value="F:oxidoreductase activity"/>
    <property type="evidence" value="ECO:0007669"/>
    <property type="project" value="UniProtKB-KW"/>
</dbReference>
<dbReference type="PANTHER" id="PTHR11908">
    <property type="entry name" value="XANTHINE DEHYDROGENASE"/>
    <property type="match status" value="1"/>
</dbReference>
<sequence length="819" mass="89346">MTDHKMTNGAKDYPGKGYPGKGYRVIGKPVPLIDSRAKVMGQALYTDDIRLHNPLIIKILRAPYPSANILSLDTSAALALSGVKGILTGADFKNNFGVLSISKDEPAIARDTVRYMGEPVAAVAAETAEIAARALRLIKIDYDITEGVFNSKNALKPTDRPLHPELNKKNNLHKEILQEFGDLDQGFEDADVVIKKRFRFASINHGFTEPHATQVQIDNNGNITVYSATQVPHYLHMAMAEVLEIPEHNIRVIKPHLGGGFGGKSDPFPHEMIAAKFALDLGRNVKIKFTREEVFFSHHGRHQTDLTMKLGYSRKKGITAIDLDTLIDGGAYGSFGIVTTYYNGVLLQGPYKLPNFRFHVQRLYTNKPMCGAMRGHGGVNPRFASEVLLDMACAELSIDPAETRLNMIHKENTLTTNEFRVTSVGLHNGLTEAIKRTKWKEKHGKLPFGKGIGVACGFFISGSALPIHWNKLPASTVRMTIDYDGGVTVYSGAADIGQGSDTMLAQMAAEVLGQPLENIKIISADTRTTPVDLGSYSSRVTFMAGNASRNAAIRMRRILIEAACELLEMIPPKYDKPDAPDNFFRQGGRRPDFEQGFLGPNPDYVDGFIIEDGLIRSEQHNASVTYLDAVAKALEFGGILQTTGTYRAPKMGGKFKGAGAGLSPSYSFTAFIVEVTVDPETGFIKVDKATCAHDCGFPLNPLAVRGQIEGCIHMGLGQALMEEMIYDNGMTQNPSFLDYKIPSAFEQPEVDIVPAYSDDSEGPFGAKEAGEGILAPVIPAIANAVYDAVGIRLAQLPMRPDRVLTALAKEREKNQEAGT</sequence>
<dbReference type="Gene3D" id="3.30.365.10">
    <property type="entry name" value="Aldehyde oxidase/xanthine dehydrogenase, molybdopterin binding domain"/>
    <property type="match status" value="4"/>
</dbReference>
<dbReference type="InterPro" id="IPR008274">
    <property type="entry name" value="AldOxase/xan_DH_MoCoBD1"/>
</dbReference>
<dbReference type="Pfam" id="PF20256">
    <property type="entry name" value="MoCoBD_2"/>
    <property type="match status" value="1"/>
</dbReference>
<keyword evidence="2 4" id="KW-0560">Oxidoreductase</keyword>
<dbReference type="AlphaFoldDB" id="A0A3B1AY81"/>
<accession>A0A3B1AY81</accession>
<dbReference type="EC" id="1.3.7.9" evidence="4"/>
<feature type="domain" description="Aldehyde oxidase/xanthine dehydrogenase a/b hammerhead" evidence="3">
    <location>
        <begin position="40"/>
        <end position="146"/>
    </location>
</feature>
<dbReference type="InterPro" id="IPR036856">
    <property type="entry name" value="Ald_Oxase/Xan_DH_a/b_sf"/>
</dbReference>
<gene>
    <name evidence="4" type="ORF">MNBD_ALPHA03-367</name>
</gene>
<dbReference type="Pfam" id="PF01315">
    <property type="entry name" value="Ald_Xan_dh_C"/>
    <property type="match status" value="1"/>
</dbReference>
<evidence type="ECO:0000313" key="4">
    <source>
        <dbReference type="EMBL" id="VAX06741.1"/>
    </source>
</evidence>
<dbReference type="SUPFAM" id="SSF56003">
    <property type="entry name" value="Molybdenum cofactor-binding domain"/>
    <property type="match status" value="1"/>
</dbReference>
<dbReference type="InterPro" id="IPR016208">
    <property type="entry name" value="Ald_Oxase/xanthine_DH-like"/>
</dbReference>